<dbReference type="EMBL" id="JAPQKO010000001">
    <property type="protein sequence ID" value="KAJ5184066.1"/>
    <property type="molecule type" value="Genomic_DNA"/>
</dbReference>
<reference evidence="2" key="1">
    <citation type="submission" date="2022-11" db="EMBL/GenBank/DDBJ databases">
        <authorList>
            <person name="Petersen C."/>
        </authorList>
    </citation>
    <scope>NUCLEOTIDE SEQUENCE</scope>
    <source>
        <strain evidence="2">IBT 21917</strain>
    </source>
</reference>
<dbReference type="AlphaFoldDB" id="A0A9W9IY82"/>
<dbReference type="OrthoDB" id="4310847at2759"/>
<evidence type="ECO:0000313" key="3">
    <source>
        <dbReference type="Proteomes" id="UP001146351"/>
    </source>
</evidence>
<keyword evidence="3" id="KW-1185">Reference proteome</keyword>
<accession>A0A9W9IY82</accession>
<evidence type="ECO:0000256" key="1">
    <source>
        <dbReference type="SAM" id="MobiDB-lite"/>
    </source>
</evidence>
<feature type="region of interest" description="Disordered" evidence="1">
    <location>
        <begin position="13"/>
        <end position="49"/>
    </location>
</feature>
<dbReference type="Proteomes" id="UP001146351">
    <property type="component" value="Unassembled WGS sequence"/>
</dbReference>
<gene>
    <name evidence="2" type="ORF">N7492_001682</name>
</gene>
<reference evidence="2" key="2">
    <citation type="journal article" date="2023" name="IMA Fungus">
        <title>Comparative genomic study of the Penicillium genus elucidates a diverse pangenome and 15 lateral gene transfer events.</title>
        <authorList>
            <person name="Petersen C."/>
            <person name="Sorensen T."/>
            <person name="Nielsen M.R."/>
            <person name="Sondergaard T.E."/>
            <person name="Sorensen J.L."/>
            <person name="Fitzpatrick D.A."/>
            <person name="Frisvad J.C."/>
            <person name="Nielsen K.L."/>
        </authorList>
    </citation>
    <scope>NUCLEOTIDE SEQUENCE</scope>
    <source>
        <strain evidence="2">IBT 21917</strain>
    </source>
</reference>
<organism evidence="2 3">
    <name type="scientific">Penicillium capsulatum</name>
    <dbReference type="NCBI Taxonomy" id="69766"/>
    <lineage>
        <taxon>Eukaryota</taxon>
        <taxon>Fungi</taxon>
        <taxon>Dikarya</taxon>
        <taxon>Ascomycota</taxon>
        <taxon>Pezizomycotina</taxon>
        <taxon>Eurotiomycetes</taxon>
        <taxon>Eurotiomycetidae</taxon>
        <taxon>Eurotiales</taxon>
        <taxon>Aspergillaceae</taxon>
        <taxon>Penicillium</taxon>
    </lineage>
</organism>
<proteinExistence type="predicted"/>
<name>A0A9W9IY82_9EURO</name>
<protein>
    <submittedName>
        <fullName evidence="2">Uncharacterized protein</fullName>
    </submittedName>
</protein>
<evidence type="ECO:0000313" key="2">
    <source>
        <dbReference type="EMBL" id="KAJ5184066.1"/>
    </source>
</evidence>
<sequence length="92" mass="10561">MYKKKFNWVYSKKTPASLTPNIKGEEKKAPFRPPRHPPGPADRSQTPRPVRVTHEAGVHGFTLGHRGHSSHQQGWRFCGSFKELRKRTSTLK</sequence>
<comment type="caution">
    <text evidence="2">The sequence shown here is derived from an EMBL/GenBank/DDBJ whole genome shotgun (WGS) entry which is preliminary data.</text>
</comment>